<dbReference type="HOGENOM" id="CLU_090389_20_2_5"/>
<dbReference type="PROSITE" id="PS51354">
    <property type="entry name" value="GLUTAREDOXIN_2"/>
    <property type="match status" value="1"/>
</dbReference>
<geneLocation type="plasmid" evidence="2 3">
    <name>pOC167</name>
</geneLocation>
<sequence>MKVEMFYTPGCPECIAAHARLRTTAQKTVKNLEWRELNVLDELDYAVELGVLTLPSIAVDGKLVFTSMPTVAQLRTALIERSKGRE</sequence>
<protein>
    <submittedName>
        <fullName evidence="2">Thioredoxin/glutaredoxin</fullName>
    </submittedName>
</protein>
<evidence type="ECO:0000259" key="1">
    <source>
        <dbReference type="Pfam" id="PF13192"/>
    </source>
</evidence>
<name>F8C1D4_AFIC5</name>
<dbReference type="EMBL" id="CP002828">
    <property type="protein sequence ID" value="AEI08249.1"/>
    <property type="molecule type" value="Genomic_DNA"/>
</dbReference>
<dbReference type="eggNOG" id="COG0526">
    <property type="taxonomic scope" value="Bacteria"/>
</dbReference>
<dbReference type="PATRIC" id="fig|504832.7.peg.3753"/>
<dbReference type="Pfam" id="PF13192">
    <property type="entry name" value="Thioredoxin_3"/>
    <property type="match status" value="1"/>
</dbReference>
<dbReference type="KEGG" id="ocg:OCA5_pOC16700510"/>
<feature type="domain" description="Thioredoxin-like fold" evidence="1">
    <location>
        <begin position="1"/>
        <end position="76"/>
    </location>
</feature>
<dbReference type="AlphaFoldDB" id="F8C1D4"/>
<dbReference type="Proteomes" id="UP000007730">
    <property type="component" value="Plasmid pOC167"/>
</dbReference>
<dbReference type="InterPro" id="IPR012336">
    <property type="entry name" value="Thioredoxin-like_fold"/>
</dbReference>
<accession>F8C1D4</accession>
<dbReference type="InterPro" id="IPR036249">
    <property type="entry name" value="Thioredoxin-like_sf"/>
</dbReference>
<keyword evidence="2" id="KW-0614">Plasmid</keyword>
<dbReference type="OrthoDB" id="9800630at2"/>
<organism evidence="2 3">
    <name type="scientific">Afipia carboxidovorans (strain ATCC 49405 / DSM 1227 / KCTC 32145 / OM5)</name>
    <name type="common">Oligotropha carboxidovorans</name>
    <dbReference type="NCBI Taxonomy" id="504832"/>
    <lineage>
        <taxon>Bacteria</taxon>
        <taxon>Pseudomonadati</taxon>
        <taxon>Pseudomonadota</taxon>
        <taxon>Alphaproteobacteria</taxon>
        <taxon>Hyphomicrobiales</taxon>
        <taxon>Nitrobacteraceae</taxon>
        <taxon>Afipia</taxon>
    </lineage>
</organism>
<evidence type="ECO:0000313" key="2">
    <source>
        <dbReference type="EMBL" id="AEI08249.1"/>
    </source>
</evidence>
<gene>
    <name evidence="2" type="ordered locus">OCA5_pOC16700510</name>
</gene>
<dbReference type="Gene3D" id="3.40.30.10">
    <property type="entry name" value="Glutaredoxin"/>
    <property type="match status" value="1"/>
</dbReference>
<evidence type="ECO:0000313" key="3">
    <source>
        <dbReference type="Proteomes" id="UP000007730"/>
    </source>
</evidence>
<reference evidence="2 3" key="1">
    <citation type="journal article" date="2011" name="J. Bacteriol.">
        <title>Complete genome sequences of the chemolithoautotrophic Oligotropha carboxidovorans strains OM4 and OM5.</title>
        <authorList>
            <person name="Volland S."/>
            <person name="Rachinger M."/>
            <person name="Strittmatter A."/>
            <person name="Daniel R."/>
            <person name="Gottschalk G."/>
            <person name="Meyer O."/>
        </authorList>
    </citation>
    <scope>NUCLEOTIDE SEQUENCE [LARGE SCALE GENOMIC DNA]</scope>
    <source>
        <strain evidence="3">ATCC 49405 / DSM 1227 / KCTC 32145 / OM5</strain>
        <plasmid evidence="2">pOC167</plasmid>
    </source>
</reference>
<dbReference type="SUPFAM" id="SSF52833">
    <property type="entry name" value="Thioredoxin-like"/>
    <property type="match status" value="1"/>
</dbReference>
<dbReference type="RefSeq" id="WP_013913459.1">
    <property type="nucleotide sequence ID" value="NC_011386.1"/>
</dbReference>
<proteinExistence type="predicted"/>
<keyword evidence="3" id="KW-1185">Reference proteome</keyword>